<proteinExistence type="predicted"/>
<accession>A0A1Y2ARX9</accession>
<gene>
    <name evidence="2" type="ORF">BCR39DRAFT_308649</name>
</gene>
<protein>
    <submittedName>
        <fullName evidence="2">Uncharacterized protein</fullName>
    </submittedName>
</protein>
<feature type="chain" id="PRO_5013208869" evidence="1">
    <location>
        <begin position="22"/>
        <end position="262"/>
    </location>
</feature>
<keyword evidence="3" id="KW-1185">Reference proteome</keyword>
<evidence type="ECO:0000313" key="2">
    <source>
        <dbReference type="EMBL" id="ORY25060.1"/>
    </source>
</evidence>
<evidence type="ECO:0000256" key="1">
    <source>
        <dbReference type="SAM" id="SignalP"/>
    </source>
</evidence>
<dbReference type="Proteomes" id="UP000193986">
    <property type="component" value="Unassembled WGS sequence"/>
</dbReference>
<keyword evidence="1" id="KW-0732">Signal</keyword>
<name>A0A1Y2ARX9_9TREE</name>
<dbReference type="AlphaFoldDB" id="A0A1Y2ARX9"/>
<organism evidence="2 3">
    <name type="scientific">Naematelia encephala</name>
    <dbReference type="NCBI Taxonomy" id="71784"/>
    <lineage>
        <taxon>Eukaryota</taxon>
        <taxon>Fungi</taxon>
        <taxon>Dikarya</taxon>
        <taxon>Basidiomycota</taxon>
        <taxon>Agaricomycotina</taxon>
        <taxon>Tremellomycetes</taxon>
        <taxon>Tremellales</taxon>
        <taxon>Naemateliaceae</taxon>
        <taxon>Naematelia</taxon>
    </lineage>
</organism>
<dbReference type="OrthoDB" id="2595923at2759"/>
<dbReference type="EMBL" id="MCFC01000061">
    <property type="protein sequence ID" value="ORY25060.1"/>
    <property type="molecule type" value="Genomic_DNA"/>
</dbReference>
<feature type="signal peptide" evidence="1">
    <location>
        <begin position="1"/>
        <end position="21"/>
    </location>
</feature>
<reference evidence="2 3" key="1">
    <citation type="submission" date="2016-07" db="EMBL/GenBank/DDBJ databases">
        <title>Pervasive Adenine N6-methylation of Active Genes in Fungi.</title>
        <authorList>
            <consortium name="DOE Joint Genome Institute"/>
            <person name="Mondo S.J."/>
            <person name="Dannebaum R.O."/>
            <person name="Kuo R.C."/>
            <person name="Labutti K."/>
            <person name="Haridas S."/>
            <person name="Kuo A."/>
            <person name="Salamov A."/>
            <person name="Ahrendt S.R."/>
            <person name="Lipzen A."/>
            <person name="Sullivan W."/>
            <person name="Andreopoulos W.B."/>
            <person name="Clum A."/>
            <person name="Lindquist E."/>
            <person name="Daum C."/>
            <person name="Ramamoorthy G.K."/>
            <person name="Gryganskyi A."/>
            <person name="Culley D."/>
            <person name="Magnuson J.K."/>
            <person name="James T.Y."/>
            <person name="O'Malley M.A."/>
            <person name="Stajich J.E."/>
            <person name="Spatafora J.W."/>
            <person name="Visel A."/>
            <person name="Grigoriev I.V."/>
        </authorList>
    </citation>
    <scope>NUCLEOTIDE SEQUENCE [LARGE SCALE GENOMIC DNA]</scope>
    <source>
        <strain evidence="2 3">68-887.2</strain>
    </source>
</reference>
<sequence length="262" mass="27191">MFFISSFTLAALLTCLRLVTGQVTTSTTIYPLFPNGEQDSDGSLESTIPIPCEQGCPPVIGSYFYCYVNTTLPNGNLSDAETCNTHLCNSTIYDQLSACLNCIVANGDERPFGYYSNTSLTAGPTAPSNPLAPFNPNGLINADQANKILSNVTARCASVSSSITGASTITASPTTTGPYYTEWTANQTITLAVWTGLSQYPAPIVTEIVTLTTSNSSPTAASSSSAATSASSTGTTSSAEFGKDSALSLFGACLLFAVLPVL</sequence>
<comment type="caution">
    <text evidence="2">The sequence shown here is derived from an EMBL/GenBank/DDBJ whole genome shotgun (WGS) entry which is preliminary data.</text>
</comment>
<evidence type="ECO:0000313" key="3">
    <source>
        <dbReference type="Proteomes" id="UP000193986"/>
    </source>
</evidence>
<dbReference type="InParanoid" id="A0A1Y2ARX9"/>